<name>A0ACD3ACT3_9AGAR</name>
<evidence type="ECO:0000313" key="1">
    <source>
        <dbReference type="EMBL" id="TFK63698.1"/>
    </source>
</evidence>
<gene>
    <name evidence="1" type="ORF">BDN72DRAFT_847329</name>
</gene>
<keyword evidence="2" id="KW-1185">Reference proteome</keyword>
<dbReference type="EMBL" id="ML208509">
    <property type="protein sequence ID" value="TFK63698.1"/>
    <property type="molecule type" value="Genomic_DNA"/>
</dbReference>
<evidence type="ECO:0000313" key="2">
    <source>
        <dbReference type="Proteomes" id="UP000308600"/>
    </source>
</evidence>
<sequence>MTNNAYVEPKDPAWYDLGEDWNISYPFGWEPDADGFRGHVFATPDNSTIILSIKGTSAAVGFIT</sequence>
<accession>A0ACD3ACT3</accession>
<reference evidence="1 2" key="1">
    <citation type="journal article" date="2019" name="Nat. Ecol. Evol.">
        <title>Megaphylogeny resolves global patterns of mushroom evolution.</title>
        <authorList>
            <person name="Varga T."/>
            <person name="Krizsan K."/>
            <person name="Foldi C."/>
            <person name="Dima B."/>
            <person name="Sanchez-Garcia M."/>
            <person name="Sanchez-Ramirez S."/>
            <person name="Szollosi G.J."/>
            <person name="Szarkandi J.G."/>
            <person name="Papp V."/>
            <person name="Albert L."/>
            <person name="Andreopoulos W."/>
            <person name="Angelini C."/>
            <person name="Antonin V."/>
            <person name="Barry K.W."/>
            <person name="Bougher N.L."/>
            <person name="Buchanan P."/>
            <person name="Buyck B."/>
            <person name="Bense V."/>
            <person name="Catcheside P."/>
            <person name="Chovatia M."/>
            <person name="Cooper J."/>
            <person name="Damon W."/>
            <person name="Desjardin D."/>
            <person name="Finy P."/>
            <person name="Geml J."/>
            <person name="Haridas S."/>
            <person name="Hughes K."/>
            <person name="Justo A."/>
            <person name="Karasinski D."/>
            <person name="Kautmanova I."/>
            <person name="Kiss B."/>
            <person name="Kocsube S."/>
            <person name="Kotiranta H."/>
            <person name="LaButti K.M."/>
            <person name="Lechner B.E."/>
            <person name="Liimatainen K."/>
            <person name="Lipzen A."/>
            <person name="Lukacs Z."/>
            <person name="Mihaltcheva S."/>
            <person name="Morgado L.N."/>
            <person name="Niskanen T."/>
            <person name="Noordeloos M.E."/>
            <person name="Ohm R.A."/>
            <person name="Ortiz-Santana B."/>
            <person name="Ovrebo C."/>
            <person name="Racz N."/>
            <person name="Riley R."/>
            <person name="Savchenko A."/>
            <person name="Shiryaev A."/>
            <person name="Soop K."/>
            <person name="Spirin V."/>
            <person name="Szebenyi C."/>
            <person name="Tomsovsky M."/>
            <person name="Tulloss R.E."/>
            <person name="Uehling J."/>
            <person name="Grigoriev I.V."/>
            <person name="Vagvolgyi C."/>
            <person name="Papp T."/>
            <person name="Martin F.M."/>
            <person name="Miettinen O."/>
            <person name="Hibbett D.S."/>
            <person name="Nagy L.G."/>
        </authorList>
    </citation>
    <scope>NUCLEOTIDE SEQUENCE [LARGE SCALE GENOMIC DNA]</scope>
    <source>
        <strain evidence="1 2">NL-1719</strain>
    </source>
</reference>
<organism evidence="1 2">
    <name type="scientific">Pluteus cervinus</name>
    <dbReference type="NCBI Taxonomy" id="181527"/>
    <lineage>
        <taxon>Eukaryota</taxon>
        <taxon>Fungi</taxon>
        <taxon>Dikarya</taxon>
        <taxon>Basidiomycota</taxon>
        <taxon>Agaricomycotina</taxon>
        <taxon>Agaricomycetes</taxon>
        <taxon>Agaricomycetidae</taxon>
        <taxon>Agaricales</taxon>
        <taxon>Pluteineae</taxon>
        <taxon>Pluteaceae</taxon>
        <taxon>Pluteus</taxon>
    </lineage>
</organism>
<dbReference type="Proteomes" id="UP000308600">
    <property type="component" value="Unassembled WGS sequence"/>
</dbReference>
<proteinExistence type="predicted"/>
<protein>
    <submittedName>
        <fullName evidence="1">Uncharacterized protein</fullName>
    </submittedName>
</protein>